<dbReference type="Proteomes" id="UP000288758">
    <property type="component" value="Chromosome"/>
</dbReference>
<keyword evidence="2" id="KW-0449">Lipoprotein</keyword>
<evidence type="ECO:0000256" key="1">
    <source>
        <dbReference type="SAM" id="SignalP"/>
    </source>
</evidence>
<evidence type="ECO:0000313" key="3">
    <source>
        <dbReference type="Proteomes" id="UP000288758"/>
    </source>
</evidence>
<organism evidence="2 3">
    <name type="scientific">Corallococcus coralloides</name>
    <name type="common">Myxococcus coralloides</name>
    <dbReference type="NCBI Taxonomy" id="184914"/>
    <lineage>
        <taxon>Bacteria</taxon>
        <taxon>Pseudomonadati</taxon>
        <taxon>Myxococcota</taxon>
        <taxon>Myxococcia</taxon>
        <taxon>Myxococcales</taxon>
        <taxon>Cystobacterineae</taxon>
        <taxon>Myxococcaceae</taxon>
        <taxon>Corallococcus</taxon>
    </lineage>
</organism>
<feature type="signal peptide" evidence="1">
    <location>
        <begin position="1"/>
        <end position="23"/>
    </location>
</feature>
<dbReference type="PROSITE" id="PS51257">
    <property type="entry name" value="PROKAR_LIPOPROTEIN"/>
    <property type="match status" value="1"/>
</dbReference>
<keyword evidence="1" id="KW-0732">Signal</keyword>
<name>A0A410RM50_CORCK</name>
<protein>
    <submittedName>
        <fullName evidence="2">Putative lipoprotein</fullName>
    </submittedName>
</protein>
<accession>A0A410RM50</accession>
<feature type="chain" id="PRO_5018978509" evidence="1">
    <location>
        <begin position="24"/>
        <end position="278"/>
    </location>
</feature>
<evidence type="ECO:0000313" key="2">
    <source>
        <dbReference type="EMBL" id="QAT83014.1"/>
    </source>
</evidence>
<gene>
    <name evidence="2" type="ORF">EJ065_1411</name>
</gene>
<dbReference type="AlphaFoldDB" id="A0A410RM50"/>
<reference evidence="2 3" key="1">
    <citation type="submission" date="2018-12" db="EMBL/GenBank/DDBJ databases">
        <title>Complete Genome Sequence of the Corallopyronin A producing Myxobacterium Corallococcus coralloides B035.</title>
        <authorList>
            <person name="Bouhired S.M."/>
            <person name="Rupp O."/>
            <person name="Blom J."/>
            <person name="Schaeberle T.F."/>
            <person name="Kehraus S."/>
            <person name="Schiefer A."/>
            <person name="Pfarr K."/>
            <person name="Goesmann A."/>
            <person name="Hoerauf A."/>
            <person name="Koenig G.M."/>
        </authorList>
    </citation>
    <scope>NUCLEOTIDE SEQUENCE [LARGE SCALE GENOMIC DNA]</scope>
    <source>
        <strain evidence="2 3">B035</strain>
    </source>
</reference>
<sequence length="278" mass="30063">MSMMRAGMFVGRLLTATLVGVFAGCQGEPSQEEAKAASASQEVMAAPSNCVQRFEGITHCGTGSAALKSTDEGLVVTGLNSLEQDGVVGLMGRAESWRQKSIVDFGASDEGIRFYGRNEDQVISTLSLAPDPSNPDGGMRMLPTFTGSPGGSSYAINVRNQGEMVAMMLPHRWWEWSSVQIWAYMDRMRHPDLYFGVEGFGVTTGAGRVGACIWRVRFQEGAFTVNLEDGRQVTGDEIEFVEQLDDGAYPYSAFTHIGMTGAVDKLTLVDETVVQSSK</sequence>
<proteinExistence type="predicted"/>
<dbReference type="EMBL" id="CP034669">
    <property type="protein sequence ID" value="QAT83014.1"/>
    <property type="molecule type" value="Genomic_DNA"/>
</dbReference>